<gene>
    <name evidence="2" type="ORF">GCM10008994_23590</name>
</gene>
<dbReference type="AlphaFoldDB" id="A0AAV3STV5"/>
<reference evidence="2" key="2">
    <citation type="submission" date="2023-12" db="EMBL/GenBank/DDBJ databases">
        <authorList>
            <person name="Sun Q."/>
            <person name="Inoue M."/>
        </authorList>
    </citation>
    <scope>NUCLEOTIDE SEQUENCE</scope>
    <source>
        <strain evidence="2">JCM 14265</strain>
    </source>
</reference>
<dbReference type="CDD" id="cd06587">
    <property type="entry name" value="VOC"/>
    <property type="match status" value="1"/>
</dbReference>
<dbReference type="PANTHER" id="PTHR46036:SF5">
    <property type="entry name" value="LACTOYLGLUTATHIONE LYASE"/>
    <property type="match status" value="1"/>
</dbReference>
<comment type="caution">
    <text evidence="2">The sequence shown here is derived from an EMBL/GenBank/DDBJ whole genome shotgun (WGS) entry which is preliminary data.</text>
</comment>
<protein>
    <recommendedName>
        <fullName evidence="1">VOC domain-containing protein</fullName>
    </recommendedName>
</protein>
<dbReference type="GO" id="GO:0004462">
    <property type="term" value="F:lactoylglutathione lyase activity"/>
    <property type="evidence" value="ECO:0007669"/>
    <property type="project" value="TreeGrafter"/>
</dbReference>
<feature type="domain" description="VOC" evidence="1">
    <location>
        <begin position="27"/>
        <end position="146"/>
    </location>
</feature>
<evidence type="ECO:0000313" key="2">
    <source>
        <dbReference type="EMBL" id="GAA0547974.1"/>
    </source>
</evidence>
<reference evidence="2" key="1">
    <citation type="journal article" date="2014" name="Int. J. Syst. Evol. Microbiol.">
        <title>Complete genome sequence of Corynebacterium casei LMG S-19264T (=DSM 44701T), isolated from a smear-ripened cheese.</title>
        <authorList>
            <consortium name="US DOE Joint Genome Institute (JGI-PGF)"/>
            <person name="Walter F."/>
            <person name="Albersmeier A."/>
            <person name="Kalinowski J."/>
            <person name="Ruckert C."/>
        </authorList>
    </citation>
    <scope>NUCLEOTIDE SEQUENCE</scope>
    <source>
        <strain evidence="2">JCM 14265</strain>
    </source>
</reference>
<accession>A0AAV3STV5</accession>
<dbReference type="Proteomes" id="UP001501425">
    <property type="component" value="Unassembled WGS sequence"/>
</dbReference>
<dbReference type="SUPFAM" id="SSF54593">
    <property type="entry name" value="Glyoxalase/Bleomycin resistance protein/Dihydroxybiphenyl dioxygenase"/>
    <property type="match status" value="1"/>
</dbReference>
<name>A0AAV3STV5_9EURY</name>
<dbReference type="GO" id="GO:0019243">
    <property type="term" value="P:methylglyoxal catabolic process to D-lactate via S-lactoyl-glutathione"/>
    <property type="evidence" value="ECO:0007669"/>
    <property type="project" value="TreeGrafter"/>
</dbReference>
<proteinExistence type="predicted"/>
<dbReference type="PANTHER" id="PTHR46036">
    <property type="entry name" value="LACTOYLGLUTATHIONE LYASE"/>
    <property type="match status" value="1"/>
</dbReference>
<evidence type="ECO:0000313" key="3">
    <source>
        <dbReference type="Proteomes" id="UP001501425"/>
    </source>
</evidence>
<dbReference type="InterPro" id="IPR029068">
    <property type="entry name" value="Glyas_Bleomycin-R_OHBP_Dase"/>
</dbReference>
<organism evidence="2 3">
    <name type="scientific">Halorubrum ejinorense</name>
    <dbReference type="NCBI Taxonomy" id="425309"/>
    <lineage>
        <taxon>Archaea</taxon>
        <taxon>Methanobacteriati</taxon>
        <taxon>Methanobacteriota</taxon>
        <taxon>Stenosarchaea group</taxon>
        <taxon>Halobacteria</taxon>
        <taxon>Halobacteriales</taxon>
        <taxon>Haloferacaceae</taxon>
        <taxon>Halorubrum</taxon>
    </lineage>
</organism>
<dbReference type="Gene3D" id="3.10.180.10">
    <property type="entry name" value="2,3-Dihydroxybiphenyl 1,2-Dioxygenase, domain 1"/>
    <property type="match status" value="1"/>
</dbReference>
<sequence length="147" mass="16036">MKVLRAAVRLEPAVGIYYAAGTRRDMEILHTCLNVADADRTADWYVEELGFERSWEFATADGDTRNVYVADDAGVEFQLSDTDGETPSADGDRYDHVAVGVEDVDAAFAQIDHHGAVKEPGDQPEAGARTAFVKDPDGHVVELIEPL</sequence>
<dbReference type="PROSITE" id="PS51819">
    <property type="entry name" value="VOC"/>
    <property type="match status" value="1"/>
</dbReference>
<dbReference type="InterPro" id="IPR037523">
    <property type="entry name" value="VOC_core"/>
</dbReference>
<dbReference type="Pfam" id="PF00903">
    <property type="entry name" value="Glyoxalase"/>
    <property type="match status" value="1"/>
</dbReference>
<dbReference type="EMBL" id="BAAADQ010000013">
    <property type="protein sequence ID" value="GAA0547974.1"/>
    <property type="molecule type" value="Genomic_DNA"/>
</dbReference>
<dbReference type="GO" id="GO:0005737">
    <property type="term" value="C:cytoplasm"/>
    <property type="evidence" value="ECO:0007669"/>
    <property type="project" value="TreeGrafter"/>
</dbReference>
<evidence type="ECO:0000259" key="1">
    <source>
        <dbReference type="PROSITE" id="PS51819"/>
    </source>
</evidence>
<dbReference type="InterPro" id="IPR004360">
    <property type="entry name" value="Glyas_Fos-R_dOase_dom"/>
</dbReference>